<dbReference type="SMART" id="SM00543">
    <property type="entry name" value="MIF4G"/>
    <property type="match status" value="1"/>
</dbReference>
<evidence type="ECO:0000313" key="6">
    <source>
        <dbReference type="EMBL" id="GIL90583.1"/>
    </source>
</evidence>
<feature type="region of interest" description="Disordered" evidence="4">
    <location>
        <begin position="1"/>
        <end position="398"/>
    </location>
</feature>
<keyword evidence="8" id="KW-1185">Reference proteome</keyword>
<protein>
    <recommendedName>
        <fullName evidence="5">MI domain-containing protein</fullName>
    </recommendedName>
</protein>
<evidence type="ECO:0000259" key="5">
    <source>
        <dbReference type="PROSITE" id="PS51366"/>
    </source>
</evidence>
<dbReference type="Pfam" id="PF02854">
    <property type="entry name" value="MIF4G"/>
    <property type="match status" value="1"/>
</dbReference>
<feature type="compositionally biased region" description="Gly residues" evidence="4">
    <location>
        <begin position="1487"/>
        <end position="1496"/>
    </location>
</feature>
<feature type="compositionally biased region" description="Polar residues" evidence="4">
    <location>
        <begin position="192"/>
        <end position="212"/>
    </location>
</feature>
<sequence length="1821" mass="188239">MAPRERGGQGQAAGGRGGGRGPHSGGRGFNPNAAAAKKVQDNGNAPEKSIQQQQQQSHSGSVGAAEPAKQGPWGTSFKDKLMAPKQEAAPAQPAVSAPAARELTAKPAANGPESAKPSSPEALITSVIPAPSGPRPYAAAVTAPVPVGAADNGSDIQFGSFMEGEVAQGKEQPAAPQGPLPTAVPAAVEAVRQQSRQVIRTNSAPASANPAQEGQRDTPVFVPAKLVRAAQQPTRMGVSIPEGGPAAQPSPQPSDNISQTTSAASAPVAPVGSVPALAPAREVGQPRQAPMQQPSQQDRQSHPRQGGHDRQPHPTGQLPVAHTGGMPIPQDQPAGPGPVQHHTGPRHPQQHHIQLAPQQAFAPGPGVQPPQSMHHQLQQQSQQPGAQGGGRRGGQAHQQVPVQMAVPVPGGFPQAAYGMPSYAAQATQPVPMPQPQHGYPAVQHPPVGGAGTGQHGMGGPLQQYLAGSPSQFQPYMFSTNPVMGTPLGGPPITVPVMVPVPAHPHSHHPHAAGAPHILASSPTLSVGFHVPGPQQHAPPPANYGTPPNVPQPAPITIPIPSAGAGAGSSAPNAPVAAAAQAAINATNAAAPVSAVPTVVPTVPPPHPPTATPTPAPAPLQGPGAGAVGGSSVSTAGLPSVAPGSAAQPKAVATPPPQPAKKVLQILDPKSHERVVLSGAAGSTDGKNVEGGLAGATSAGAKPVATPAAPPPRRPLVIKEPTVKPKTEPKLAAEPKQSSEMSLPKPPEPVEGAATAQPAGSVDTAQQPNVAHPSPSEVQGSTMLAEAPAKSDDVPAPVSAPDAPAMDAALPPKQPSSFQIDVADEEETEVPATSSIQTAAASIQEDPSTADGVAHPAVAIEEAAIASVSGVTSGSGSGDDTAAAGSSGASIGTRKKNLKQAIRDADAKGANNDLLSAFREPAPPPKAEAADAVKPKEMTASEESRTAPAPAHAEEVTEHWEERADEAAAGEASSSAAAGTADTRHRYSRDYLMSIGKQIIMPLLVPLDSYHQQCIGLDSPQDNTRGGVVGMLNRAGSREVDWGRRDDRGRGGDFRGDIRGDRGGGGMGGDRRDRDGMRGGGPSGRGGTGSGMDRRGSANIDDGWQRRPPPPPSPGGDMRGGGSRGMSRQGSGTAAYGVGAGPVNLHKTENRWQAGISTAEDPEEEKKQKTFKGILNKLTPDNYDKLKQQILAVPITHQKTLEGFINQIFDKALIETTFSEMYANLCKEIHPSLPQFPSNDPNNQKPVDFRRLLLNKCQQEFEDGVAAMKKVKEREEHNKEEAEKEKQGKEKAASLSADNGKLEEGEIPGASTGLAASTEDARVKALAEAAEAERELKARRRMLGNIQFIGQLYKCGLLTDRIIHSCIVQLLNDELSPRPDDIECLCKLLTTLGKQLEEQVNKKGAANGNPLDVYFQRMERLRKGSNLDSRIKFAIQDVLDLRAARWVSRRKVEGPKRIEEVHREAQQQMAAQASRDREERYAQQRGPGVRGGPGMGGRDAPPPPGRFGGPSQDEARLMGRGEVAKPLRGAGMERQASSEVSLRPSSFLAIKRTGSPAQPGGVVAVATASAREAAAAAARVQAAAVASVAPTPIREERSAPPPPAGMSEEAARKKGASWVKELYEVKEKAAAADSLAGFKAAGAHMGAVLAAALREAFEVRGIDMANRLDFLKEVLVEQLTSTEGVLNSSMLEDAFGRFMGELDTWYEDNPKAAGVAAKAVGQLAAQGHISLGPCLRPILDAKGLGGGGDDDDGGAASDLPPLVESGVAGQHILGNVLQAACDAGGAEKAAELWRASGLEASRFFDMPEDVETLTGKFTFLSG</sequence>
<feature type="region of interest" description="Disordered" evidence="4">
    <location>
        <begin position="1039"/>
        <end position="1143"/>
    </location>
</feature>
<name>A0A8J4CZ75_9CHLO</name>
<dbReference type="Gene3D" id="1.25.40.180">
    <property type="match status" value="2"/>
</dbReference>
<keyword evidence="2" id="KW-0396">Initiation factor</keyword>
<reference evidence="6" key="1">
    <citation type="journal article" date="2021" name="Proc. Natl. Acad. Sci. U.S.A.">
        <title>Three genomes in the algal genus Volvox reveal the fate of a haploid sex-determining region after a transition to homothallism.</title>
        <authorList>
            <person name="Yamamoto K."/>
            <person name="Hamaji T."/>
            <person name="Kawai-Toyooka H."/>
            <person name="Matsuzaki R."/>
            <person name="Takahashi F."/>
            <person name="Nishimura Y."/>
            <person name="Kawachi M."/>
            <person name="Noguchi H."/>
            <person name="Minakuchi Y."/>
            <person name="Umen J.G."/>
            <person name="Toyoda A."/>
            <person name="Nozaki H."/>
        </authorList>
    </citation>
    <scope>NUCLEOTIDE SEQUENCE</scope>
    <source>
        <strain evidence="7">NIES-3785</strain>
        <strain evidence="6">NIES-3786</strain>
    </source>
</reference>
<feature type="compositionally biased region" description="Low complexity" evidence="4">
    <location>
        <begin position="369"/>
        <end position="385"/>
    </location>
</feature>
<feature type="compositionally biased region" description="Low complexity" evidence="4">
    <location>
        <begin position="83"/>
        <end position="100"/>
    </location>
</feature>
<feature type="domain" description="MI" evidence="5">
    <location>
        <begin position="1609"/>
        <end position="1738"/>
    </location>
</feature>
<accession>A0A8J4CZ75</accession>
<feature type="compositionally biased region" description="Low complexity" evidence="4">
    <location>
        <begin position="831"/>
        <end position="843"/>
    </location>
</feature>
<feature type="region of interest" description="Disordered" evidence="4">
    <location>
        <begin position="867"/>
        <end position="900"/>
    </location>
</feature>
<dbReference type="PANTHER" id="PTHR23253">
    <property type="entry name" value="EUKARYOTIC TRANSLATION INITIATION FACTOR 4 GAMMA"/>
    <property type="match status" value="1"/>
</dbReference>
<dbReference type="PROSITE" id="PS51366">
    <property type="entry name" value="MI"/>
    <property type="match status" value="1"/>
</dbReference>
<dbReference type="GO" id="GO:0016281">
    <property type="term" value="C:eukaryotic translation initiation factor 4F complex"/>
    <property type="evidence" value="ECO:0007669"/>
    <property type="project" value="TreeGrafter"/>
</dbReference>
<feature type="region of interest" description="Disordered" evidence="4">
    <location>
        <begin position="678"/>
        <end position="850"/>
    </location>
</feature>
<evidence type="ECO:0000256" key="4">
    <source>
        <dbReference type="SAM" id="MobiDB-lite"/>
    </source>
</evidence>
<feature type="compositionally biased region" description="Basic and acidic residues" evidence="4">
    <location>
        <begin position="1270"/>
        <end position="1291"/>
    </location>
</feature>
<feature type="region of interest" description="Disordered" evidence="4">
    <location>
        <begin position="914"/>
        <end position="982"/>
    </location>
</feature>
<comment type="caution">
    <text evidence="6">The sequence shown here is derived from an EMBL/GenBank/DDBJ whole genome shotgun (WGS) entry which is preliminary data.</text>
</comment>
<evidence type="ECO:0000256" key="2">
    <source>
        <dbReference type="ARBA" id="ARBA00022540"/>
    </source>
</evidence>
<dbReference type="Proteomes" id="UP000747110">
    <property type="component" value="Unassembled WGS sequence"/>
</dbReference>
<feature type="compositionally biased region" description="Low complexity" evidence="4">
    <location>
        <begin position="867"/>
        <end position="891"/>
    </location>
</feature>
<organism evidence="6 8">
    <name type="scientific">Volvox reticuliferus</name>
    <dbReference type="NCBI Taxonomy" id="1737510"/>
    <lineage>
        <taxon>Eukaryota</taxon>
        <taxon>Viridiplantae</taxon>
        <taxon>Chlorophyta</taxon>
        <taxon>core chlorophytes</taxon>
        <taxon>Chlorophyceae</taxon>
        <taxon>CS clade</taxon>
        <taxon>Chlamydomonadales</taxon>
        <taxon>Volvocaceae</taxon>
        <taxon>Volvox</taxon>
    </lineage>
</organism>
<feature type="compositionally biased region" description="Low complexity" evidence="4">
    <location>
        <begin position="966"/>
        <end position="980"/>
    </location>
</feature>
<dbReference type="GO" id="GO:0003729">
    <property type="term" value="F:mRNA binding"/>
    <property type="evidence" value="ECO:0007669"/>
    <property type="project" value="TreeGrafter"/>
</dbReference>
<feature type="compositionally biased region" description="Low complexity" evidence="4">
    <location>
        <begin position="793"/>
        <end position="810"/>
    </location>
</feature>
<keyword evidence="3" id="KW-0648">Protein biosynthesis</keyword>
<dbReference type="Proteomes" id="UP000722791">
    <property type="component" value="Unassembled WGS sequence"/>
</dbReference>
<gene>
    <name evidence="6" type="ORF">Vretifemale_18213</name>
    <name evidence="7" type="ORF">Vretimale_17479</name>
</gene>
<feature type="compositionally biased region" description="Basic and acidic residues" evidence="4">
    <location>
        <begin position="951"/>
        <end position="965"/>
    </location>
</feature>
<feature type="compositionally biased region" description="Gly residues" evidence="4">
    <location>
        <begin position="1077"/>
        <end position="1089"/>
    </location>
</feature>
<dbReference type="PANTHER" id="PTHR23253:SF9">
    <property type="entry name" value="EUKARYOTIC TRANSLATION INITIATION FACTOR 4 GAMMA 2"/>
    <property type="match status" value="1"/>
</dbReference>
<evidence type="ECO:0000313" key="8">
    <source>
        <dbReference type="Proteomes" id="UP000747110"/>
    </source>
</evidence>
<dbReference type="GO" id="GO:0003743">
    <property type="term" value="F:translation initiation factor activity"/>
    <property type="evidence" value="ECO:0007669"/>
    <property type="project" value="UniProtKB-KW"/>
</dbReference>
<feature type="compositionally biased region" description="Basic and acidic residues" evidence="4">
    <location>
        <begin position="720"/>
        <end position="732"/>
    </location>
</feature>
<feature type="region of interest" description="Disordered" evidence="4">
    <location>
        <begin position="599"/>
        <end position="658"/>
    </location>
</feature>
<feature type="region of interest" description="Disordered" evidence="4">
    <location>
        <begin position="1462"/>
        <end position="1513"/>
    </location>
</feature>
<feature type="compositionally biased region" description="Low complexity" evidence="4">
    <location>
        <begin position="262"/>
        <end position="280"/>
    </location>
</feature>
<feature type="compositionally biased region" description="Low complexity" evidence="4">
    <location>
        <begin position="136"/>
        <end position="150"/>
    </location>
</feature>
<feature type="compositionally biased region" description="Pro residues" evidence="4">
    <location>
        <begin position="601"/>
        <end position="619"/>
    </location>
</feature>
<dbReference type="SUPFAM" id="SSF48371">
    <property type="entry name" value="ARM repeat"/>
    <property type="match status" value="2"/>
</dbReference>
<feature type="compositionally biased region" description="Basic and acidic residues" evidence="4">
    <location>
        <begin position="927"/>
        <end position="944"/>
    </location>
</feature>
<dbReference type="EMBL" id="BNCP01000057">
    <property type="protein sequence ID" value="GIL90583.1"/>
    <property type="molecule type" value="Genomic_DNA"/>
</dbReference>
<evidence type="ECO:0000256" key="3">
    <source>
        <dbReference type="ARBA" id="ARBA00022917"/>
    </source>
</evidence>
<proteinExistence type="inferred from homology"/>
<dbReference type="EMBL" id="BNCQ01000058">
    <property type="protein sequence ID" value="GIM14564.1"/>
    <property type="molecule type" value="Genomic_DNA"/>
</dbReference>
<feature type="compositionally biased region" description="Gly residues" evidence="4">
    <location>
        <begin position="8"/>
        <end position="28"/>
    </location>
</feature>
<dbReference type="InterPro" id="IPR016024">
    <property type="entry name" value="ARM-type_fold"/>
</dbReference>
<dbReference type="OrthoDB" id="514777at2759"/>
<feature type="region of interest" description="Disordered" evidence="4">
    <location>
        <begin position="1270"/>
        <end position="1313"/>
    </location>
</feature>
<feature type="compositionally biased region" description="Basic and acidic residues" evidence="4">
    <location>
        <begin position="1039"/>
        <end position="1061"/>
    </location>
</feature>
<dbReference type="InterPro" id="IPR003891">
    <property type="entry name" value="Initiation_fac_eIF4g_MI"/>
</dbReference>
<comment type="similarity">
    <text evidence="1">Belongs to the eukaryotic initiation factor 4G family.</text>
</comment>
<evidence type="ECO:0000256" key="1">
    <source>
        <dbReference type="ARBA" id="ARBA00005775"/>
    </source>
</evidence>
<dbReference type="InterPro" id="IPR003890">
    <property type="entry name" value="MIF4G-like_typ-3"/>
</dbReference>
<evidence type="ECO:0000313" key="7">
    <source>
        <dbReference type="EMBL" id="GIM14564.1"/>
    </source>
</evidence>